<dbReference type="AlphaFoldDB" id="A0A931D001"/>
<reference evidence="6" key="1">
    <citation type="submission" date="2020-07" db="EMBL/GenBank/DDBJ databases">
        <title>Severe corrosion of carbon steel in oil field produced water can be linked to methanogenic archaea containing a special type of NiFe hydrogenase.</title>
        <authorList>
            <person name="Lahme S."/>
            <person name="Mand J."/>
            <person name="Longwell J."/>
            <person name="Smith R."/>
            <person name="Enning D."/>
        </authorList>
    </citation>
    <scope>NUCLEOTIDE SEQUENCE</scope>
    <source>
        <strain evidence="6">MIC098Bin6</strain>
    </source>
</reference>
<evidence type="ECO:0000256" key="3">
    <source>
        <dbReference type="ARBA" id="ARBA00022989"/>
    </source>
</evidence>
<evidence type="ECO:0000256" key="5">
    <source>
        <dbReference type="SAM" id="Phobius"/>
    </source>
</evidence>
<evidence type="ECO:0000313" key="6">
    <source>
        <dbReference type="EMBL" id="MBG0780494.1"/>
    </source>
</evidence>
<organism evidence="6 7">
    <name type="scientific">Desulfotignum balticum</name>
    <dbReference type="NCBI Taxonomy" id="115781"/>
    <lineage>
        <taxon>Bacteria</taxon>
        <taxon>Pseudomonadati</taxon>
        <taxon>Thermodesulfobacteriota</taxon>
        <taxon>Desulfobacteria</taxon>
        <taxon>Desulfobacterales</taxon>
        <taxon>Desulfobacteraceae</taxon>
        <taxon>Desulfotignum</taxon>
    </lineage>
</organism>
<dbReference type="InterPro" id="IPR059112">
    <property type="entry name" value="CysZ/EI24"/>
</dbReference>
<feature type="transmembrane region" description="Helical" evidence="5">
    <location>
        <begin position="67"/>
        <end position="100"/>
    </location>
</feature>
<accession>A0A931D001</accession>
<comment type="subcellular location">
    <subcellularLocation>
        <location evidence="1">Membrane</location>
        <topology evidence="1">Multi-pass membrane protein</topology>
    </subcellularLocation>
</comment>
<keyword evidence="3 5" id="KW-1133">Transmembrane helix</keyword>
<evidence type="ECO:0000256" key="2">
    <source>
        <dbReference type="ARBA" id="ARBA00022692"/>
    </source>
</evidence>
<evidence type="ECO:0000256" key="1">
    <source>
        <dbReference type="ARBA" id="ARBA00004141"/>
    </source>
</evidence>
<evidence type="ECO:0000313" key="7">
    <source>
        <dbReference type="Proteomes" id="UP000706172"/>
    </source>
</evidence>
<name>A0A931D001_9BACT</name>
<gene>
    <name evidence="6" type="ORF">H0S81_11280</name>
</gene>
<evidence type="ECO:0000256" key="4">
    <source>
        <dbReference type="ARBA" id="ARBA00023136"/>
    </source>
</evidence>
<protein>
    <submittedName>
        <fullName evidence="6">EI24 domain-containing protein</fullName>
    </submittedName>
</protein>
<feature type="transmembrane region" description="Helical" evidence="5">
    <location>
        <begin position="161"/>
        <end position="179"/>
    </location>
</feature>
<feature type="transmembrane region" description="Helical" evidence="5">
    <location>
        <begin position="136"/>
        <end position="155"/>
    </location>
</feature>
<dbReference type="Pfam" id="PF07264">
    <property type="entry name" value="EI24"/>
    <property type="match status" value="1"/>
</dbReference>
<keyword evidence="2 5" id="KW-0812">Transmembrane</keyword>
<dbReference type="Proteomes" id="UP000706172">
    <property type="component" value="Unassembled WGS sequence"/>
</dbReference>
<sequence length="241" mass="27315">MDFFRGIQYNIQGLTLSFRHPQLLWLGLLRFAVILILTVLFSGMILLNHDAIMSGIWTLPDSGVLVYVWHLVSWLLSLVLAALSVVAAYLVAQVCFNVFIMDYMSRVTEKIVLGKEISYADGSWIKLAGYLVFQEIPRAVIPMIITIVIMVAGFFTPLGPVIFFLSAITAGVFLAWDNTDLVPARQMRPFRDRLRFLRQNLSFHIGFGLLLIVPWFNILALSFAPVGATLYHIHKLEKELK</sequence>
<feature type="transmembrane region" description="Helical" evidence="5">
    <location>
        <begin position="23"/>
        <end position="47"/>
    </location>
</feature>
<keyword evidence="4 5" id="KW-0472">Membrane</keyword>
<feature type="transmembrane region" description="Helical" evidence="5">
    <location>
        <begin position="200"/>
        <end position="224"/>
    </location>
</feature>
<comment type="caution">
    <text evidence="6">The sequence shown here is derived from an EMBL/GenBank/DDBJ whole genome shotgun (WGS) entry which is preliminary data.</text>
</comment>
<proteinExistence type="predicted"/>
<dbReference type="EMBL" id="JACCQK010000756">
    <property type="protein sequence ID" value="MBG0780494.1"/>
    <property type="molecule type" value="Genomic_DNA"/>
</dbReference>